<evidence type="ECO:0000256" key="1">
    <source>
        <dbReference type="ARBA" id="ARBA00004141"/>
    </source>
</evidence>
<dbReference type="Proteomes" id="UP001500683">
    <property type="component" value="Unassembled WGS sequence"/>
</dbReference>
<keyword evidence="4 5" id="KW-0472">Membrane</keyword>
<dbReference type="Gene3D" id="1.20.1740.10">
    <property type="entry name" value="Amino acid/polyamine transporter I"/>
    <property type="match status" value="1"/>
</dbReference>
<feature type="transmembrane region" description="Helical" evidence="5">
    <location>
        <begin position="437"/>
        <end position="456"/>
    </location>
</feature>
<dbReference type="RefSeq" id="WP_344940554.1">
    <property type="nucleotide sequence ID" value="NZ_BAAAZG010000001.1"/>
</dbReference>
<feature type="transmembrane region" description="Helical" evidence="5">
    <location>
        <begin position="368"/>
        <end position="387"/>
    </location>
</feature>
<dbReference type="EMBL" id="BAAAZG010000001">
    <property type="protein sequence ID" value="GAA4057872.1"/>
    <property type="molecule type" value="Genomic_DNA"/>
</dbReference>
<feature type="transmembrane region" description="Helical" evidence="5">
    <location>
        <begin position="339"/>
        <end position="356"/>
    </location>
</feature>
<dbReference type="Pfam" id="PF13520">
    <property type="entry name" value="AA_permease_2"/>
    <property type="match status" value="1"/>
</dbReference>
<gene>
    <name evidence="6" type="ORF">GCM10022214_07490</name>
</gene>
<keyword evidence="3 5" id="KW-1133">Transmembrane helix</keyword>
<feature type="transmembrane region" description="Helical" evidence="5">
    <location>
        <begin position="105"/>
        <end position="131"/>
    </location>
</feature>
<feature type="transmembrane region" description="Helical" evidence="5">
    <location>
        <begin position="257"/>
        <end position="282"/>
    </location>
</feature>
<evidence type="ECO:0000256" key="3">
    <source>
        <dbReference type="ARBA" id="ARBA00022989"/>
    </source>
</evidence>
<reference evidence="7" key="1">
    <citation type="journal article" date="2019" name="Int. J. Syst. Evol. Microbiol.">
        <title>The Global Catalogue of Microorganisms (GCM) 10K type strain sequencing project: providing services to taxonomists for standard genome sequencing and annotation.</title>
        <authorList>
            <consortium name="The Broad Institute Genomics Platform"/>
            <consortium name="The Broad Institute Genome Sequencing Center for Infectious Disease"/>
            <person name="Wu L."/>
            <person name="Ma J."/>
        </authorList>
    </citation>
    <scope>NUCLEOTIDE SEQUENCE [LARGE SCALE GENOMIC DNA]</scope>
    <source>
        <strain evidence="7">JCM 16702</strain>
    </source>
</reference>
<sequence>MKAVLRLPKRFLVGRPLRTQQMGETLLPKRLALPVFCSDPLSSNAYATEEILLGLGLGGMALLHLTPWVAAAVIALLAVVVLSYRQTCRAYPDGGGAYAVSRANLGVNASLVAASALLIDYVLTVAVSVAAGVANIVSALPALHPYAVQLCVAMIAVLTVMNLRGVKESGTVFAIPTYGFVTVVFAMLAWGAVRALTGHVPVAESASLRVEPTHQAAGLLAAAIVLRSFSQGCTALTGVEAVSNGVPNFRPPKPANAAATLALMGAITVTMFAGITALAMAARVHVADAPGRLAGAPPGYMQKTVIAQEAAAVFGAGSLPFFLVAAFTAAILVLAANTAFNGFPILASILGEDGYLPRQFGRRGDRLVFSNGIVLLALLAIALIWAFDASTTRLIQLYIIGVFVSFTLSQWGMVRHWTRTLRTDDAAPRGRVHRSRLVNGLGGTLTALVLVIVVVFKFTHGAWIVCVAMPLVFWMMRAIRRHYDRLDAELRPGDEPVPLPSRIHAVVLVSRLHTPTLRALAFARATHPSTLTAVTVDGSPAQVAELEREWRERDIPVPLVVLDSPYRDITGPVLDYVSRVRRRSPRDVVCVFIPEYVVGHWWEQVLHNQSALRLKTRLLFRPGVMVCSVPWQLDSAGTEAQARTAERAAMNSRHRVRRVVPLPRRHSGVTR</sequence>
<keyword evidence="7" id="KW-1185">Reference proteome</keyword>
<evidence type="ECO:0000313" key="7">
    <source>
        <dbReference type="Proteomes" id="UP001500683"/>
    </source>
</evidence>
<name>A0ABP7V2S2_9ACTN</name>
<evidence type="ECO:0000256" key="4">
    <source>
        <dbReference type="ARBA" id="ARBA00023136"/>
    </source>
</evidence>
<dbReference type="PANTHER" id="PTHR47704">
    <property type="entry name" value="POTASSIUM TRANSPORTER KIMA"/>
    <property type="match status" value="1"/>
</dbReference>
<organism evidence="6 7">
    <name type="scientific">Actinomadura miaoliensis</name>
    <dbReference type="NCBI Taxonomy" id="430685"/>
    <lineage>
        <taxon>Bacteria</taxon>
        <taxon>Bacillati</taxon>
        <taxon>Actinomycetota</taxon>
        <taxon>Actinomycetes</taxon>
        <taxon>Streptosporangiales</taxon>
        <taxon>Thermomonosporaceae</taxon>
        <taxon>Actinomadura</taxon>
    </lineage>
</organism>
<comment type="caution">
    <text evidence="6">The sequence shown here is derived from an EMBL/GenBank/DDBJ whole genome shotgun (WGS) entry which is preliminary data.</text>
</comment>
<evidence type="ECO:0000256" key="5">
    <source>
        <dbReference type="SAM" id="Phobius"/>
    </source>
</evidence>
<comment type="subcellular location">
    <subcellularLocation>
        <location evidence="1">Membrane</location>
        <topology evidence="1">Multi-pass membrane protein</topology>
    </subcellularLocation>
</comment>
<feature type="transmembrane region" description="Helical" evidence="5">
    <location>
        <begin position="173"/>
        <end position="193"/>
    </location>
</feature>
<keyword evidence="2 5" id="KW-0812">Transmembrane</keyword>
<dbReference type="PANTHER" id="PTHR47704:SF1">
    <property type="entry name" value="POTASSIUM TRANSPORTER KIMA"/>
    <property type="match status" value="1"/>
</dbReference>
<evidence type="ECO:0000313" key="6">
    <source>
        <dbReference type="EMBL" id="GAA4057872.1"/>
    </source>
</evidence>
<feature type="transmembrane region" description="Helical" evidence="5">
    <location>
        <begin position="462"/>
        <end position="479"/>
    </location>
</feature>
<feature type="transmembrane region" description="Helical" evidence="5">
    <location>
        <begin position="143"/>
        <end position="161"/>
    </location>
</feature>
<accession>A0ABP7V2S2</accession>
<protein>
    <submittedName>
        <fullName evidence="6">APC family permease</fullName>
    </submittedName>
</protein>
<evidence type="ECO:0000256" key="2">
    <source>
        <dbReference type="ARBA" id="ARBA00022692"/>
    </source>
</evidence>
<feature type="transmembrane region" description="Helical" evidence="5">
    <location>
        <begin position="310"/>
        <end position="333"/>
    </location>
</feature>
<dbReference type="InterPro" id="IPR002293">
    <property type="entry name" value="AA/rel_permease1"/>
</dbReference>
<dbReference type="InterPro" id="IPR053153">
    <property type="entry name" value="APC_K+_Transporter"/>
</dbReference>
<feature type="transmembrane region" description="Helical" evidence="5">
    <location>
        <begin position="393"/>
        <end position="414"/>
    </location>
</feature>
<proteinExistence type="predicted"/>
<feature type="transmembrane region" description="Helical" evidence="5">
    <location>
        <begin position="65"/>
        <end position="84"/>
    </location>
</feature>